<dbReference type="STRING" id="50376.A0A517KVK6"/>
<organism evidence="2 3">
    <name type="scientific">Venturia effusa</name>
    <dbReference type="NCBI Taxonomy" id="50376"/>
    <lineage>
        <taxon>Eukaryota</taxon>
        <taxon>Fungi</taxon>
        <taxon>Dikarya</taxon>
        <taxon>Ascomycota</taxon>
        <taxon>Pezizomycotina</taxon>
        <taxon>Dothideomycetes</taxon>
        <taxon>Pleosporomycetidae</taxon>
        <taxon>Venturiales</taxon>
        <taxon>Venturiaceae</taxon>
        <taxon>Venturia</taxon>
    </lineage>
</organism>
<evidence type="ECO:0000313" key="2">
    <source>
        <dbReference type="EMBL" id="QDS67426.1"/>
    </source>
</evidence>
<evidence type="ECO:0000313" key="3">
    <source>
        <dbReference type="Proteomes" id="UP000316270"/>
    </source>
</evidence>
<protein>
    <submittedName>
        <fullName evidence="2">Uncharacterized protein</fullName>
    </submittedName>
</protein>
<reference evidence="2 3" key="1">
    <citation type="submission" date="2019-07" db="EMBL/GenBank/DDBJ databases">
        <title>Finished genome of Venturia effusa.</title>
        <authorList>
            <person name="Young C.A."/>
            <person name="Cox M.P."/>
            <person name="Ganley A.R.D."/>
            <person name="David W.J."/>
        </authorList>
    </citation>
    <scope>NUCLEOTIDE SEQUENCE [LARGE SCALE GENOMIC DNA]</scope>
    <source>
        <strain evidence="3">albino</strain>
    </source>
</reference>
<dbReference type="EMBL" id="CP042185">
    <property type="protein sequence ID" value="QDS67426.1"/>
    <property type="molecule type" value="Genomic_DNA"/>
</dbReference>
<proteinExistence type="predicted"/>
<dbReference type="OrthoDB" id="5357075at2759"/>
<gene>
    <name evidence="2" type="ORF">FKW77_000232</name>
</gene>
<name>A0A517KVK6_9PEZI</name>
<evidence type="ECO:0000256" key="1">
    <source>
        <dbReference type="SAM" id="MobiDB-lite"/>
    </source>
</evidence>
<feature type="region of interest" description="Disordered" evidence="1">
    <location>
        <begin position="1"/>
        <end position="37"/>
    </location>
</feature>
<keyword evidence="3" id="KW-1185">Reference proteome</keyword>
<accession>A0A517KVK6</accession>
<sequence>MQQDELAGLFARSMTFSNPTPPPEQQQQQAFQRSTDPAPQIIYASSHYVPNPRPRHSEPSPEPELVLYQPVAYFLSDSDIRDILSRNSIDPDTLYLSQVDLFRKAGDDQRLRLLELWRISPPNIGHYDLAQEQASWKETTLNQEEQMARVRYDRMMAERQFGNKIQQRQVEDRGMSLDVAREIERPASAPESRWRSSHGSGAEPYMTSGYELLAQCEYEKSTADPVSNDLIPYTQSSDPIYRGPGPWDTTFQDVATRYGACEQSCVGAPSTFNGLNEDMEM</sequence>
<dbReference type="AlphaFoldDB" id="A0A517KVK6"/>
<dbReference type="Proteomes" id="UP000316270">
    <property type="component" value="Chromosome 1"/>
</dbReference>